<protein>
    <recommendedName>
        <fullName evidence="3">DH domain-containing protein</fullName>
    </recommendedName>
</protein>
<feature type="compositionally biased region" description="Low complexity" evidence="2">
    <location>
        <begin position="1302"/>
        <end position="1319"/>
    </location>
</feature>
<evidence type="ECO:0000256" key="2">
    <source>
        <dbReference type="SAM" id="MobiDB-lite"/>
    </source>
</evidence>
<dbReference type="InterPro" id="IPR051492">
    <property type="entry name" value="Dynamin-Rho_GEF"/>
</dbReference>
<dbReference type="SMART" id="SM00325">
    <property type="entry name" value="RhoGEF"/>
    <property type="match status" value="1"/>
</dbReference>
<feature type="region of interest" description="Disordered" evidence="2">
    <location>
        <begin position="1103"/>
        <end position="1134"/>
    </location>
</feature>
<dbReference type="PANTHER" id="PTHR22834">
    <property type="entry name" value="NUCLEAR FUSION PROTEIN FUS2"/>
    <property type="match status" value="1"/>
</dbReference>
<keyword evidence="1" id="KW-0175">Coiled coil</keyword>
<dbReference type="InterPro" id="IPR021895">
    <property type="entry name" value="Bud3_N"/>
</dbReference>
<dbReference type="InterPro" id="IPR035899">
    <property type="entry name" value="DBL_dom_sf"/>
</dbReference>
<evidence type="ECO:0000259" key="3">
    <source>
        <dbReference type="PROSITE" id="PS50010"/>
    </source>
</evidence>
<proteinExistence type="predicted"/>
<dbReference type="Pfam" id="PF25351">
    <property type="entry name" value="PH_BUD3_C"/>
    <property type="match status" value="1"/>
</dbReference>
<dbReference type="Pfam" id="PF12015">
    <property type="entry name" value="Bud3_N"/>
    <property type="match status" value="1"/>
</dbReference>
<dbReference type="GO" id="GO:0031991">
    <property type="term" value="P:regulation of actomyosin contractile ring contraction"/>
    <property type="evidence" value="ECO:0007669"/>
    <property type="project" value="TreeGrafter"/>
</dbReference>
<keyword evidence="5" id="KW-1185">Reference proteome</keyword>
<feature type="region of interest" description="Disordered" evidence="2">
    <location>
        <begin position="1169"/>
        <end position="1264"/>
    </location>
</feature>
<dbReference type="PANTHER" id="PTHR22834:SF21">
    <property type="entry name" value="GUANYL NUCLEOTIDE EXCHANGE FACTOR, PUTATIVE (AFU_ORTHOLOGUE AFUA_5G11890)-RELATED"/>
    <property type="match status" value="1"/>
</dbReference>
<dbReference type="EMBL" id="CAJPDR010000051">
    <property type="protein sequence ID" value="CAF9911808.1"/>
    <property type="molecule type" value="Genomic_DNA"/>
</dbReference>
<reference evidence="4" key="1">
    <citation type="submission" date="2021-03" db="EMBL/GenBank/DDBJ databases">
        <authorList>
            <person name="Tagirdzhanova G."/>
        </authorList>
    </citation>
    <scope>NUCLEOTIDE SEQUENCE</scope>
</reference>
<gene>
    <name evidence="4" type="ORF">ALECFALPRED_007656</name>
</gene>
<feature type="compositionally biased region" description="Polar residues" evidence="2">
    <location>
        <begin position="1344"/>
        <end position="1353"/>
    </location>
</feature>
<comment type="caution">
    <text evidence="4">The sequence shown here is derived from an EMBL/GenBank/DDBJ whole genome shotgun (WGS) entry which is preliminary data.</text>
</comment>
<dbReference type="GO" id="GO:0005737">
    <property type="term" value="C:cytoplasm"/>
    <property type="evidence" value="ECO:0007669"/>
    <property type="project" value="TreeGrafter"/>
</dbReference>
<dbReference type="OrthoDB" id="4066896at2759"/>
<dbReference type="InterPro" id="IPR057454">
    <property type="entry name" value="Bud3_C"/>
</dbReference>
<dbReference type="Pfam" id="PF00621">
    <property type="entry name" value="RhoGEF"/>
    <property type="match status" value="1"/>
</dbReference>
<dbReference type="SUPFAM" id="SSF48065">
    <property type="entry name" value="DBL homology domain (DH-domain)"/>
    <property type="match status" value="1"/>
</dbReference>
<dbReference type="InterPro" id="IPR000219">
    <property type="entry name" value="DH_dom"/>
</dbReference>
<organism evidence="4 5">
    <name type="scientific">Alectoria fallacina</name>
    <dbReference type="NCBI Taxonomy" id="1903189"/>
    <lineage>
        <taxon>Eukaryota</taxon>
        <taxon>Fungi</taxon>
        <taxon>Dikarya</taxon>
        <taxon>Ascomycota</taxon>
        <taxon>Pezizomycotina</taxon>
        <taxon>Lecanoromycetes</taxon>
        <taxon>OSLEUM clade</taxon>
        <taxon>Lecanoromycetidae</taxon>
        <taxon>Lecanorales</taxon>
        <taxon>Lecanorineae</taxon>
        <taxon>Parmeliaceae</taxon>
        <taxon>Alectoria</taxon>
    </lineage>
</organism>
<dbReference type="GO" id="GO:0005085">
    <property type="term" value="F:guanyl-nucleotide exchange factor activity"/>
    <property type="evidence" value="ECO:0007669"/>
    <property type="project" value="InterPro"/>
</dbReference>
<feature type="compositionally biased region" description="Basic and acidic residues" evidence="2">
    <location>
        <begin position="1331"/>
        <end position="1343"/>
    </location>
</feature>
<dbReference type="Gene3D" id="1.20.900.10">
    <property type="entry name" value="Dbl homology (DH) domain"/>
    <property type="match status" value="1"/>
</dbReference>
<feature type="domain" description="DH" evidence="3">
    <location>
        <begin position="301"/>
        <end position="502"/>
    </location>
</feature>
<evidence type="ECO:0000256" key="1">
    <source>
        <dbReference type="SAM" id="Coils"/>
    </source>
</evidence>
<dbReference type="PROSITE" id="PS50010">
    <property type="entry name" value="DH_2"/>
    <property type="match status" value="1"/>
</dbReference>
<feature type="region of interest" description="Disordered" evidence="2">
    <location>
        <begin position="377"/>
        <end position="398"/>
    </location>
</feature>
<dbReference type="Proteomes" id="UP000664203">
    <property type="component" value="Unassembled WGS sequence"/>
</dbReference>
<feature type="region of interest" description="Disordered" evidence="2">
    <location>
        <begin position="1288"/>
        <end position="1417"/>
    </location>
</feature>
<sequence length="1598" mass="176104">MKTGGREFRTFLQFKFKWNRSLCEPVTRVLSKSWTKRLLPDARQYQVSTPSEAVMITLSAAPPALSSSNLSLYFATDALLENLPVLVFYGPSTTGNSTQNSSRIQAHIYSLAGFQTFPRLTVAPTSPLYAAVNNLSAEQQGDEICRGLAVSLLSYFAGLPKAMKTSLRERVAAHRPNRIAPMMFDEMHAADLAAIMVEVEDRSETTNHVMSALTTQVLSWVDMDIVLPSGTIQRAKSSDGEDNTLLFDNDGLPLYHYGQYTPIIESLGSATFLPTSKLQRAPSRPTAHSRSRVLSKDQKISLRREMCELVDTESSYTGKIQNLVQFIASDFRKIAGSDVVNGLFPESLKRILETNERFYEDVQAVLDETENEAINDIEGNTSSESELGSPITQGRRRDPTGTLHFAKALLRWFPKFMNPYQDYLRASTDFSNIISQSLADQSSAMFKHLHDFGEQRLRSALIEPVQRLPRYSLLIDNMVNLLPASHPALSSLLKAKDVITDICALDTQLSGEVARSAQILRNIVADWPGNFSPRGRLTTAVDVLELNPPYATSGEGTAGIMLLFVDSIALLQKVRNSSLSARGILAEVDRPTTPTNAFLSSSLGLDRGLKFSGAYDLSQLRFSESESGHLIRMTLFGGTTANLNTSQHSQSLTKVFLTLGSYDRKAARFSEEVIKARIENRFPDATRDSGKWALRSINPSPGSLGILVALLEEQSESRVDLTQRQCQIRLYVDASKESNSIVAQRYGTEIAASITSLDSGSYRLDTEGIDGTCFTDTCKSENLLSVLLRRRRFNIPLCLILLRFKVGNLVRLQSQLQNPLLIQSQISYNSTVLATMPIRKPQEDTRSRIFRPISPVKMISNLLHAGQANQPSTPSKHRHDVPAMRNVPLIPPPTPAKTSPDLADSLDNKITLVETTAEIYKNPLALLEDTFTAYVVALRSRSGNIVGKVLRGRATADELIVNELYNILLEDPKRLQAAAVVSVDVLFAAFEKFLQRAWRERMGPLLATNVLQTLQSTFDSGRPAVFSEQFKRSLEDMSPQNSRAFAATIKLLSDLLDASGNDGDRGALIASFAEALVCDGNAHDYITLLDRLVDDYDSLFDDPPSQLDQDGTSRSARGSLTGTPSINTGSLSSNASSLKRRFGLGTLSRENSKNEPESKVASIWRTLSKNTRSPGEGHSQPLSLSKASLGRSRSTDTDNRMLPPSRPVSRDRPTTSGSMTQDEPKPRPGSAHLNTSTLSSIGEGTPTKISPLPKKKHRRSSLSDITSIRDPDVIAAWSPLQPRKQANLRETNIKIVAPPRTPSSIKQSPSQSITKQSPQLSGLPRRLGSPQRKENSSVRETLSRKSNSPSVPRTPSAKVADKNTSEEVVITSYSPQKRQVSRSGIPTPKGGLSERAWPPNGNTTTTKTPFQSPQKLRIQNPQRLRERLSQEQKSLASADSSFQAEIAKIGEEISSVYKFQCSPTKTKPQPQTPLAPASLQNLSTHLSDLSTTLSNFTTTHTASLSSLSSDIESSLLVSERKARKLDELYREANAENEALYERFNDELGKILGKVKKGEGVEETRGQLKKTQEEVAKLKKENGRLKREAVGLRSLMKEG</sequence>
<dbReference type="GO" id="GO:0032955">
    <property type="term" value="P:regulation of division septum assembly"/>
    <property type="evidence" value="ECO:0007669"/>
    <property type="project" value="TreeGrafter"/>
</dbReference>
<accession>A0A8H3EU93</accession>
<feature type="compositionally biased region" description="Polar residues" evidence="2">
    <location>
        <begin position="1232"/>
        <end position="1242"/>
    </location>
</feature>
<name>A0A8H3EU93_9LECA</name>
<feature type="compositionally biased region" description="Polar residues" evidence="2">
    <location>
        <begin position="378"/>
        <end position="392"/>
    </location>
</feature>
<evidence type="ECO:0000313" key="5">
    <source>
        <dbReference type="Proteomes" id="UP000664203"/>
    </source>
</evidence>
<evidence type="ECO:0000313" key="4">
    <source>
        <dbReference type="EMBL" id="CAF9911808.1"/>
    </source>
</evidence>
<feature type="coiled-coil region" evidence="1">
    <location>
        <begin position="1515"/>
        <end position="1594"/>
    </location>
</feature>
<feature type="compositionally biased region" description="Polar residues" evidence="2">
    <location>
        <begin position="1371"/>
        <end position="1384"/>
    </location>
</feature>
<feature type="compositionally biased region" description="Polar residues" evidence="2">
    <location>
        <begin position="1106"/>
        <end position="1134"/>
    </location>
</feature>